<accession>G2R1T0</accession>
<dbReference type="RefSeq" id="XP_003651243.1">
    <property type="nucleotide sequence ID" value="XM_003651195.1"/>
</dbReference>
<proteinExistence type="predicted"/>
<dbReference type="OrthoDB" id="5946236at2759"/>
<evidence type="ECO:0008006" key="3">
    <source>
        <dbReference type="Google" id="ProtNLM"/>
    </source>
</evidence>
<sequence length="545" mass="58630">MGSVAARNGASVKLPRIKLDTTFTELYKRASPKDASTRLGWISCGVSTGIDLTAGFPRNTKFVYQDQAFVKAAGPELNNGNAGLQWSLAQKYLSLIPQRDAFVSGSTPVIFFNLDRTPEQLEHDRREAEATISVLEPSQRPELIFCPGPAEIPVKEHRIDKLEYKVIADALERYPLTHDLEAHWFLNSKAALARSGLPTPRADIIETEGCPPAADACCGVCAAAAKDTSRLPTIPPGCTGPRGAWLSAQAERILAAVRRRPVPFVFKTQQAFGGAGTWLQEEEEQKQQVHRPPGNNADGLLRRLLSLLTPHNAALRPTTVLLTELVRHEPPGGTDFGLTFVVTAAGEAVFLAAAEQMLATTTTNATTTTAVTTTAGAAWVGSTINYARQGALRRRFAGLIAQIAAWVRERGYVGPVGADVLTTGTLAEAESGAGQDSEDGGGCFVVDLNVRTCGSLALPLLRGHFLERRGMACAGSLSVAYRGGRGEFMERWRAPLEKGRMVILSWYEDPRGGGSIGDVVVGGEDEGRLKELMQAVRESTEELTL</sequence>
<dbReference type="InterPro" id="IPR053269">
    <property type="entry name" value="Asp-Met_ligase"/>
</dbReference>
<dbReference type="PANTHER" id="PTHR37018">
    <property type="entry name" value="CULTURE SPECIFIC PROTEIN, PUTATIVE (AFU_ORTHOLOGUE AFUA_2G00130)-RELATED"/>
    <property type="match status" value="1"/>
</dbReference>
<dbReference type="GeneID" id="11518921"/>
<protein>
    <recommendedName>
        <fullName evidence="3">ATP-grasp domain-containing protein</fullName>
    </recommendedName>
</protein>
<dbReference type="Proteomes" id="UP000008181">
    <property type="component" value="Chromosome 2"/>
</dbReference>
<name>G2R1T0_THETT</name>
<evidence type="ECO:0000313" key="1">
    <source>
        <dbReference type="EMBL" id="AEO64907.1"/>
    </source>
</evidence>
<keyword evidence="2" id="KW-1185">Reference proteome</keyword>
<organism evidence="1 2">
    <name type="scientific">Thermothielavioides terrestris (strain ATCC 38088 / NRRL 8126)</name>
    <name type="common">Thielavia terrestris</name>
    <dbReference type="NCBI Taxonomy" id="578455"/>
    <lineage>
        <taxon>Eukaryota</taxon>
        <taxon>Fungi</taxon>
        <taxon>Dikarya</taxon>
        <taxon>Ascomycota</taxon>
        <taxon>Pezizomycotina</taxon>
        <taxon>Sordariomycetes</taxon>
        <taxon>Sordariomycetidae</taxon>
        <taxon>Sordariales</taxon>
        <taxon>Chaetomiaceae</taxon>
        <taxon>Thermothielavioides</taxon>
        <taxon>Thermothielavioides terrestris</taxon>
    </lineage>
</organism>
<gene>
    <name evidence="1" type="ORF">THITE_2047631</name>
</gene>
<dbReference type="AlphaFoldDB" id="G2R1T0"/>
<dbReference type="KEGG" id="ttt:THITE_2047631"/>
<evidence type="ECO:0000313" key="2">
    <source>
        <dbReference type="Proteomes" id="UP000008181"/>
    </source>
</evidence>
<dbReference type="HOGENOM" id="CLU_042176_0_1_1"/>
<dbReference type="STRING" id="578455.G2R1T0"/>
<dbReference type="PANTHER" id="PTHR37018:SF1">
    <property type="entry name" value="CULTURE SPECIFIC PROTEIN, PUTATIVE (AFU_ORTHOLOGUE AFUA_2G00130)-RELATED"/>
    <property type="match status" value="1"/>
</dbReference>
<dbReference type="eggNOG" id="ENOG502SATC">
    <property type="taxonomic scope" value="Eukaryota"/>
</dbReference>
<reference evidence="1 2" key="1">
    <citation type="journal article" date="2011" name="Nat. Biotechnol.">
        <title>Comparative genomic analysis of the thermophilic biomass-degrading fungi Myceliophthora thermophila and Thielavia terrestris.</title>
        <authorList>
            <person name="Berka R.M."/>
            <person name="Grigoriev I.V."/>
            <person name="Otillar R."/>
            <person name="Salamov A."/>
            <person name="Grimwood J."/>
            <person name="Reid I."/>
            <person name="Ishmael N."/>
            <person name="John T."/>
            <person name="Darmond C."/>
            <person name="Moisan M.-C."/>
            <person name="Henrissat B."/>
            <person name="Coutinho P.M."/>
            <person name="Lombard V."/>
            <person name="Natvig D.O."/>
            <person name="Lindquist E."/>
            <person name="Schmutz J."/>
            <person name="Lucas S."/>
            <person name="Harris P."/>
            <person name="Powlowski J."/>
            <person name="Bellemare A."/>
            <person name="Taylor D."/>
            <person name="Butler G."/>
            <person name="de Vries R.P."/>
            <person name="Allijn I.E."/>
            <person name="van den Brink J."/>
            <person name="Ushinsky S."/>
            <person name="Storms R."/>
            <person name="Powell A.J."/>
            <person name="Paulsen I.T."/>
            <person name="Elbourne L.D.H."/>
            <person name="Baker S.E."/>
            <person name="Magnuson J."/>
            <person name="LaBoissiere S."/>
            <person name="Clutterbuck A.J."/>
            <person name="Martinez D."/>
            <person name="Wogulis M."/>
            <person name="de Leon A.L."/>
            <person name="Rey M.W."/>
            <person name="Tsang A."/>
        </authorList>
    </citation>
    <scope>NUCLEOTIDE SEQUENCE [LARGE SCALE GENOMIC DNA]</scope>
    <source>
        <strain evidence="2">ATCC 38088 / NRRL 8126</strain>
    </source>
</reference>
<dbReference type="SUPFAM" id="SSF56059">
    <property type="entry name" value="Glutathione synthetase ATP-binding domain-like"/>
    <property type="match status" value="1"/>
</dbReference>
<dbReference type="EMBL" id="CP003010">
    <property type="protein sequence ID" value="AEO64907.1"/>
    <property type="molecule type" value="Genomic_DNA"/>
</dbReference>